<proteinExistence type="predicted"/>
<protein>
    <recommendedName>
        <fullName evidence="3">Flavin-nucleotide-binding protein</fullName>
    </recommendedName>
</protein>
<dbReference type="AlphaFoldDB" id="A0A1X7NQ58"/>
<reference evidence="2" key="1">
    <citation type="submission" date="2017-04" db="EMBL/GenBank/DDBJ databases">
        <authorList>
            <person name="Varghese N."/>
            <person name="Submissions S."/>
        </authorList>
    </citation>
    <scope>NUCLEOTIDE SEQUENCE [LARGE SCALE GENOMIC DNA]</scope>
    <source>
        <strain evidence="2">B5P</strain>
    </source>
</reference>
<dbReference type="Gene3D" id="2.30.110.10">
    <property type="entry name" value="Electron Transport, Fmn-binding Protein, Chain A"/>
    <property type="match status" value="1"/>
</dbReference>
<evidence type="ECO:0000313" key="1">
    <source>
        <dbReference type="EMBL" id="SMH40230.1"/>
    </source>
</evidence>
<dbReference type="InterPro" id="IPR024747">
    <property type="entry name" value="Pyridox_Oxase-rel"/>
</dbReference>
<dbReference type="RefSeq" id="WP_085464281.1">
    <property type="nucleotide sequence ID" value="NZ_FXBL01000004.1"/>
</dbReference>
<dbReference type="SUPFAM" id="SSF50475">
    <property type="entry name" value="FMN-binding split barrel"/>
    <property type="match status" value="1"/>
</dbReference>
<evidence type="ECO:0000313" key="2">
    <source>
        <dbReference type="Proteomes" id="UP000193083"/>
    </source>
</evidence>
<sequence>MIIAEMDKSECMALLGSSQLGRLACAKGGQPYVVPITFAADGNFLYGFSLLGLKIDWMRDKPAVCVQVDEFGAAREWRSVVVNGRYEELPDRIGWKQQREHAWSLLSRHAQWWEPGGLKPMAETPAPHLFYRIIMDEITGRHAKDDSN</sequence>
<dbReference type="Proteomes" id="UP000193083">
    <property type="component" value="Unassembled WGS sequence"/>
</dbReference>
<name>A0A1X7NQ58_9HYPH</name>
<dbReference type="Pfam" id="PF12900">
    <property type="entry name" value="Pyridox_ox_2"/>
    <property type="match status" value="1"/>
</dbReference>
<evidence type="ECO:0008006" key="3">
    <source>
        <dbReference type="Google" id="ProtNLM"/>
    </source>
</evidence>
<dbReference type="OrthoDB" id="8137294at2"/>
<dbReference type="InterPro" id="IPR012349">
    <property type="entry name" value="Split_barrel_FMN-bd"/>
</dbReference>
<gene>
    <name evidence="1" type="ORF">SAMN02982922_2284</name>
</gene>
<accession>A0A1X7NQ58</accession>
<organism evidence="1 2">
    <name type="scientific">Mesorhizobium australicum</name>
    <dbReference type="NCBI Taxonomy" id="536018"/>
    <lineage>
        <taxon>Bacteria</taxon>
        <taxon>Pseudomonadati</taxon>
        <taxon>Pseudomonadota</taxon>
        <taxon>Alphaproteobacteria</taxon>
        <taxon>Hyphomicrobiales</taxon>
        <taxon>Phyllobacteriaceae</taxon>
        <taxon>Mesorhizobium</taxon>
    </lineage>
</organism>
<dbReference type="EMBL" id="FXBL01000004">
    <property type="protein sequence ID" value="SMH40230.1"/>
    <property type="molecule type" value="Genomic_DNA"/>
</dbReference>
<keyword evidence="2" id="KW-1185">Reference proteome</keyword>